<proteinExistence type="predicted"/>
<accession>A0A8C9EG22</accession>
<protein>
    <submittedName>
        <fullName evidence="2">Uncharacterized protein</fullName>
    </submittedName>
</protein>
<evidence type="ECO:0000313" key="3">
    <source>
        <dbReference type="Proteomes" id="UP000694554"/>
    </source>
</evidence>
<feature type="signal peptide" evidence="1">
    <location>
        <begin position="1"/>
        <end position="36"/>
    </location>
</feature>
<evidence type="ECO:0000313" key="2">
    <source>
        <dbReference type="Ensembl" id="ENSPSNP00000031215.1"/>
    </source>
</evidence>
<keyword evidence="3" id="KW-1185">Reference proteome</keyword>
<reference evidence="2" key="1">
    <citation type="submission" date="2019-08" db="EMBL/GenBank/DDBJ databases">
        <title>Phocoena sinus (Vaquita) genome, mPhoSin1, primary haplotype.</title>
        <authorList>
            <person name="Morin P."/>
            <person name="Mountcastle J."/>
            <person name="Fungtammasan C."/>
            <person name="Rhie A."/>
            <person name="Rojas-Bracho L."/>
            <person name="Smith C.R."/>
            <person name="Taylor B.L."/>
            <person name="Gulland F.M.D."/>
            <person name="Musser W."/>
            <person name="Houck M."/>
            <person name="Haase B."/>
            <person name="Paez S."/>
            <person name="Howe K."/>
            <person name="Torrance J."/>
            <person name="Formenti G."/>
            <person name="Phillippy A."/>
            <person name="Ryder O."/>
            <person name="Jarvis E.D."/>
            <person name="Fedrigo O."/>
        </authorList>
    </citation>
    <scope>NUCLEOTIDE SEQUENCE [LARGE SCALE GENOMIC DNA]</scope>
</reference>
<organism evidence="2 3">
    <name type="scientific">Phocoena sinus</name>
    <name type="common">Vaquita</name>
    <dbReference type="NCBI Taxonomy" id="42100"/>
    <lineage>
        <taxon>Eukaryota</taxon>
        <taxon>Metazoa</taxon>
        <taxon>Chordata</taxon>
        <taxon>Craniata</taxon>
        <taxon>Vertebrata</taxon>
        <taxon>Euteleostomi</taxon>
        <taxon>Mammalia</taxon>
        <taxon>Eutheria</taxon>
        <taxon>Laurasiatheria</taxon>
        <taxon>Artiodactyla</taxon>
        <taxon>Whippomorpha</taxon>
        <taxon>Cetacea</taxon>
        <taxon>Odontoceti</taxon>
        <taxon>Phocoenidae</taxon>
        <taxon>Phocoena</taxon>
    </lineage>
</organism>
<dbReference type="Proteomes" id="UP000694554">
    <property type="component" value="Chromosome 11"/>
</dbReference>
<feature type="chain" id="PRO_5034000003" evidence="1">
    <location>
        <begin position="37"/>
        <end position="74"/>
    </location>
</feature>
<evidence type="ECO:0000256" key="1">
    <source>
        <dbReference type="SAM" id="SignalP"/>
    </source>
</evidence>
<reference evidence="2" key="2">
    <citation type="submission" date="2025-08" db="UniProtKB">
        <authorList>
            <consortium name="Ensembl"/>
        </authorList>
    </citation>
    <scope>IDENTIFICATION</scope>
</reference>
<keyword evidence="1" id="KW-0732">Signal</keyword>
<dbReference type="Ensembl" id="ENSPSNT00000035015.1">
    <property type="protein sequence ID" value="ENSPSNP00000031215.1"/>
    <property type="gene ID" value="ENSPSNG00000022510.1"/>
</dbReference>
<name>A0A8C9EG22_PHOSS</name>
<sequence>RRLGGQGFRPPPTPLLLTCCCHTFCFLGLPFQSWVAQELALFRGCRENCWGGGIHCFVRPVLTPSPLFTPTSQE</sequence>
<dbReference type="GeneTree" id="ENSGT00900000143760"/>
<reference evidence="2" key="3">
    <citation type="submission" date="2025-09" db="UniProtKB">
        <authorList>
            <consortium name="Ensembl"/>
        </authorList>
    </citation>
    <scope>IDENTIFICATION</scope>
</reference>
<dbReference type="AlphaFoldDB" id="A0A8C9EG22"/>